<dbReference type="InterPro" id="IPR036226">
    <property type="entry name" value="LipOase_C_sf"/>
</dbReference>
<comment type="caution">
    <text evidence="4">The sequence shown here is derived from an EMBL/GenBank/DDBJ whole genome shotgun (WGS) entry which is preliminary data.</text>
</comment>
<dbReference type="GO" id="GO:0034440">
    <property type="term" value="P:lipid oxidation"/>
    <property type="evidence" value="ECO:0007669"/>
    <property type="project" value="InterPro"/>
</dbReference>
<evidence type="ECO:0000313" key="5">
    <source>
        <dbReference type="Proteomes" id="UP000276103"/>
    </source>
</evidence>
<dbReference type="PRINTS" id="PR00087">
    <property type="entry name" value="LIPOXYGENASE"/>
</dbReference>
<dbReference type="OrthoDB" id="5912511at2"/>
<keyword evidence="1" id="KW-0479">Metal-binding</keyword>
<organism evidence="4 5">
    <name type="scientific">Trichormus variabilis SAG 1403-4b</name>
    <dbReference type="NCBI Taxonomy" id="447716"/>
    <lineage>
        <taxon>Bacteria</taxon>
        <taxon>Bacillati</taxon>
        <taxon>Cyanobacteriota</taxon>
        <taxon>Cyanophyceae</taxon>
        <taxon>Nostocales</taxon>
        <taxon>Nostocaceae</taxon>
        <taxon>Trichormus</taxon>
    </lineage>
</organism>
<evidence type="ECO:0000259" key="3">
    <source>
        <dbReference type="PROSITE" id="PS51393"/>
    </source>
</evidence>
<dbReference type="Gene3D" id="1.20.245.10">
    <property type="entry name" value="Lipoxygenase-1, Domain 5"/>
    <property type="match status" value="1"/>
</dbReference>
<dbReference type="EMBL" id="RSCM01000015">
    <property type="protein sequence ID" value="RUS94127.1"/>
    <property type="molecule type" value="Genomic_DNA"/>
</dbReference>
<dbReference type="InterPro" id="IPR013819">
    <property type="entry name" value="LipOase_C"/>
</dbReference>
<keyword evidence="5" id="KW-1185">Reference proteome</keyword>
<dbReference type="InterPro" id="IPR000907">
    <property type="entry name" value="LipOase"/>
</dbReference>
<sequence>MTKYTSLKEQQGYYRYHPYGLEQKGSARLFPYTGEDGTVRYVLTKIYQNLLQQGKLSEPWSLLLTEVEKKVSKLEEDWLNISTLLVDCEVFQSGWFNFNLPPNEQFNSSYIRERKKLLQTIMAVNQAVATVDKNLPTLTRNEQQRKLFFQALAKDGINPPIVSIIHQRDGGLSDKEFVRQRVAGANPTVLRRVQAIDQGFLQALATQPYKLVNNGAIDLIKSASENRLFIADYPLLRDLKVTDLQPGKYVGSPVALFHHTDKGLEPVLIEVEKGRVVTPGITGQAADDWERAKLYFQTADATHHELIAHLSYTHLAMEALAIATPRQLPSNHPVYQLLSPHFKFLIAINNRDNTIFFAKGAAIDSLMAPTVESSSRLINKAYREKSFWYYSLLNDIEVRGIEPQLLPDFPYRDDALLLWEAIAKYTTRYLQRYYPDDKAVQQDPYLQAWADELSAPLNTRPKSDFPQVPAWFPKELVAESGIEPQELPSYPRVPGFTKIGSLQQLIDIATITIFTCGPQHAAVNFSQYDYFGYVPNAPLANYSRPDTPASLEEFLPSTDKDLQQMRLTSALSGIYWGNLGSSDLIQFADKIDRQIIAQFQNDLLEIENKITARNQQRLTDSGVEYPYLLPSRIPNSINI</sequence>
<dbReference type="SUPFAM" id="SSF48484">
    <property type="entry name" value="Lipoxigenase"/>
    <property type="match status" value="1"/>
</dbReference>
<evidence type="ECO:0000256" key="1">
    <source>
        <dbReference type="ARBA" id="ARBA00022723"/>
    </source>
</evidence>
<reference evidence="4 5" key="1">
    <citation type="journal article" date="2019" name="Genome Biol. Evol.">
        <title>Day and night: Metabolic profiles and evolutionary relationships of six axenic non-marine cyanobacteria.</title>
        <authorList>
            <person name="Will S.E."/>
            <person name="Henke P."/>
            <person name="Boedeker C."/>
            <person name="Huang S."/>
            <person name="Brinkmann H."/>
            <person name="Rohde M."/>
            <person name="Jarek M."/>
            <person name="Friedl T."/>
            <person name="Seufert S."/>
            <person name="Schumacher M."/>
            <person name="Overmann J."/>
            <person name="Neumann-Schaal M."/>
            <person name="Petersen J."/>
        </authorList>
    </citation>
    <scope>NUCLEOTIDE SEQUENCE [LARGE SCALE GENOMIC DNA]</scope>
    <source>
        <strain evidence="4 5">SAG 1403-4b</strain>
    </source>
</reference>
<dbReference type="RefSeq" id="WP_127055842.1">
    <property type="nucleotide sequence ID" value="NZ_RSCM01000015.1"/>
</dbReference>
<evidence type="ECO:0000313" key="4">
    <source>
        <dbReference type="EMBL" id="RUS94127.1"/>
    </source>
</evidence>
<dbReference type="GO" id="GO:0016702">
    <property type="term" value="F:oxidoreductase activity, acting on single donors with incorporation of molecular oxygen, incorporation of two atoms of oxygen"/>
    <property type="evidence" value="ECO:0007669"/>
    <property type="project" value="InterPro"/>
</dbReference>
<evidence type="ECO:0000256" key="2">
    <source>
        <dbReference type="ARBA" id="ARBA00023002"/>
    </source>
</evidence>
<keyword evidence="2" id="KW-0560">Oxidoreductase</keyword>
<gene>
    <name evidence="4" type="ORF">DSM107003_40140</name>
</gene>
<dbReference type="GO" id="GO:0046872">
    <property type="term" value="F:metal ion binding"/>
    <property type="evidence" value="ECO:0007669"/>
    <property type="project" value="UniProtKB-KW"/>
</dbReference>
<dbReference type="AlphaFoldDB" id="A0A433UJW3"/>
<protein>
    <recommendedName>
        <fullName evidence="3">Lipoxygenase domain-containing protein</fullName>
    </recommendedName>
</protein>
<name>A0A433UJW3_ANAVA</name>
<dbReference type="Gene3D" id="3.10.450.60">
    <property type="match status" value="1"/>
</dbReference>
<feature type="domain" description="Lipoxygenase" evidence="3">
    <location>
        <begin position="61"/>
        <end position="639"/>
    </location>
</feature>
<dbReference type="Proteomes" id="UP000276103">
    <property type="component" value="Unassembled WGS sequence"/>
</dbReference>
<dbReference type="PROSITE" id="PS51393">
    <property type="entry name" value="LIPOXYGENASE_3"/>
    <property type="match status" value="1"/>
</dbReference>
<dbReference type="Pfam" id="PF00305">
    <property type="entry name" value="Lipoxygenase"/>
    <property type="match status" value="2"/>
</dbReference>
<proteinExistence type="predicted"/>
<accession>A0A433UJW3</accession>
<dbReference type="PANTHER" id="PTHR11771">
    <property type="entry name" value="LIPOXYGENASE"/>
    <property type="match status" value="1"/>
</dbReference>